<reference evidence="8 9" key="1">
    <citation type="journal article" date="2018" name="Nat. Ecol. Evol.">
        <title>Shark genomes provide insights into elasmobranch evolution and the origin of vertebrates.</title>
        <authorList>
            <person name="Hara Y"/>
            <person name="Yamaguchi K"/>
            <person name="Onimaru K"/>
            <person name="Kadota M"/>
            <person name="Koyanagi M"/>
            <person name="Keeley SD"/>
            <person name="Tatsumi K"/>
            <person name="Tanaka K"/>
            <person name="Motone F"/>
            <person name="Kageyama Y"/>
            <person name="Nozu R"/>
            <person name="Adachi N"/>
            <person name="Nishimura O"/>
            <person name="Nakagawa R"/>
            <person name="Tanegashima C"/>
            <person name="Kiyatake I"/>
            <person name="Matsumoto R"/>
            <person name="Murakumo K"/>
            <person name="Nishida K"/>
            <person name="Terakita A"/>
            <person name="Kuratani S"/>
            <person name="Sato K"/>
            <person name="Hyodo S Kuraku.S."/>
        </authorList>
    </citation>
    <scope>NUCLEOTIDE SEQUENCE [LARGE SCALE GENOMIC DNA]</scope>
</reference>
<sequence>MANGRSFMYLVLTLAILLTTGSTFNLKLEPKSEMRWARIGGELVLSCRSTGCSTSPRFSWRIATDKPRGGEVSDQGAVSTLTFSPVTLHNEELYICSATCDNQNLQSSQEVSVYSFPDELVLEMVNVLELGKNNTLNCTVPDVYQVGVEVELLKGDTLLNKQEFFQMPVTITSELVPELGDSGKEVSCRARLLSEEIPSKTLESKLTLQVLYAPRMTNISVTPSHTEREGQDILLSCVTNSNPPASIVWSKESAQGWSVIAKGKTTLHLPTAQIGDAGTYRCEVSNELGRESRELKIHVLGAPRNTRLSVTPPVVKEGDRVSVTCTSHSNPSARIVLRKKSESGQVQLGSENGTFTIGAAQFGDAGQYECEAINDLGSDNATAKLTVQGAPRDTSLSVTPPVVKEGDRVSVTCTSHSNPSARIVLRKKSESGQVQLGSENGTFTIGAAQFGDAGQYECEAINDLGSDNATAKLTVQGAPRNTRLSVTPPVVKEGDRVSVTCTSHSNPSARIVLRKKSESGQVQLGSENGTFTIGAAQFGDAGQYECEAINDLGSDNATAKLTVQVLTLWAHPSKSITEGENVTIGCTVHSSHSAKFTWKKLENNSEAILCSTNNSFTILEITQSDAGFYKVEVINEFGNQTGLVKIIVLKTTPYVIPADENPSGILVPACTGALASVGALLSVLYYIYRRSNCKGSYQMPGEQIL</sequence>
<dbReference type="Pfam" id="PF13927">
    <property type="entry name" value="Ig_3"/>
    <property type="match status" value="5"/>
</dbReference>
<dbReference type="PANTHER" id="PTHR12231:SF218">
    <property type="entry name" value="MICROFIBRILLAR-ASSOCIATED PROTEIN 3-LIKE"/>
    <property type="match status" value="1"/>
</dbReference>
<dbReference type="Proteomes" id="UP000288216">
    <property type="component" value="Unassembled WGS sequence"/>
</dbReference>
<organism evidence="8 9">
    <name type="scientific">Scyliorhinus torazame</name>
    <name type="common">Cloudy catshark</name>
    <name type="synonym">Catulus torazame</name>
    <dbReference type="NCBI Taxonomy" id="75743"/>
    <lineage>
        <taxon>Eukaryota</taxon>
        <taxon>Metazoa</taxon>
        <taxon>Chordata</taxon>
        <taxon>Craniata</taxon>
        <taxon>Vertebrata</taxon>
        <taxon>Chondrichthyes</taxon>
        <taxon>Elasmobranchii</taxon>
        <taxon>Galeomorphii</taxon>
        <taxon>Galeoidea</taxon>
        <taxon>Carcharhiniformes</taxon>
        <taxon>Scyliorhinidae</taxon>
        <taxon>Scyliorhinus</taxon>
    </lineage>
</organism>
<dbReference type="InterPro" id="IPR007110">
    <property type="entry name" value="Ig-like_dom"/>
</dbReference>
<evidence type="ECO:0000259" key="7">
    <source>
        <dbReference type="PROSITE" id="PS50835"/>
    </source>
</evidence>
<keyword evidence="9" id="KW-1185">Reference proteome</keyword>
<keyword evidence="5" id="KW-1133">Transmembrane helix</keyword>
<keyword evidence="5" id="KW-0812">Transmembrane</keyword>
<keyword evidence="4" id="KW-0393">Immunoglobulin domain</keyword>
<evidence type="ECO:0000256" key="2">
    <source>
        <dbReference type="ARBA" id="ARBA00022737"/>
    </source>
</evidence>
<protein>
    <recommendedName>
        <fullName evidence="7">Ig-like domain-containing protein</fullName>
    </recommendedName>
</protein>
<feature type="transmembrane region" description="Helical" evidence="5">
    <location>
        <begin position="665"/>
        <end position="688"/>
    </location>
</feature>
<feature type="domain" description="Ig-like" evidence="7">
    <location>
        <begin position="479"/>
        <end position="562"/>
    </location>
</feature>
<feature type="domain" description="Ig-like" evidence="7">
    <location>
        <begin position="30"/>
        <end position="112"/>
    </location>
</feature>
<evidence type="ECO:0000256" key="6">
    <source>
        <dbReference type="SAM" id="SignalP"/>
    </source>
</evidence>
<dbReference type="OrthoDB" id="10045578at2759"/>
<accession>A0A401PDI5</accession>
<evidence type="ECO:0000313" key="8">
    <source>
        <dbReference type="EMBL" id="GCB71183.1"/>
    </source>
</evidence>
<evidence type="ECO:0000256" key="5">
    <source>
        <dbReference type="SAM" id="Phobius"/>
    </source>
</evidence>
<dbReference type="SUPFAM" id="SSF48726">
    <property type="entry name" value="Immunoglobulin"/>
    <property type="match status" value="7"/>
</dbReference>
<evidence type="ECO:0000256" key="1">
    <source>
        <dbReference type="ARBA" id="ARBA00022729"/>
    </source>
</evidence>
<name>A0A401PDI5_SCYTO</name>
<keyword evidence="3" id="KW-1015">Disulfide bond</keyword>
<gene>
    <name evidence="8" type="ORF">scyTo_0010944</name>
</gene>
<feature type="domain" description="Ig-like" evidence="7">
    <location>
        <begin position="564"/>
        <end position="647"/>
    </location>
</feature>
<dbReference type="PANTHER" id="PTHR12231">
    <property type="entry name" value="CTX-RELATED TYPE I TRANSMEMBRANE PROTEIN"/>
    <property type="match status" value="1"/>
</dbReference>
<dbReference type="OMA" id="ECEAIND"/>
<feature type="signal peptide" evidence="6">
    <location>
        <begin position="1"/>
        <end position="23"/>
    </location>
</feature>
<dbReference type="GO" id="GO:0016020">
    <property type="term" value="C:membrane"/>
    <property type="evidence" value="ECO:0007669"/>
    <property type="project" value="InterPro"/>
</dbReference>
<dbReference type="SMART" id="SM00408">
    <property type="entry name" value="IGc2"/>
    <property type="match status" value="6"/>
</dbReference>
<evidence type="ECO:0000256" key="4">
    <source>
        <dbReference type="ARBA" id="ARBA00023319"/>
    </source>
</evidence>
<dbReference type="Gene3D" id="2.60.40.10">
    <property type="entry name" value="Immunoglobulins"/>
    <property type="match status" value="7"/>
</dbReference>
<dbReference type="InterPro" id="IPR051170">
    <property type="entry name" value="Neural/epithelial_adhesion"/>
</dbReference>
<dbReference type="InterPro" id="IPR003598">
    <property type="entry name" value="Ig_sub2"/>
</dbReference>
<dbReference type="GO" id="GO:0098609">
    <property type="term" value="P:cell-cell adhesion"/>
    <property type="evidence" value="ECO:0007669"/>
    <property type="project" value="InterPro"/>
</dbReference>
<dbReference type="EMBL" id="BFAA01004833">
    <property type="protein sequence ID" value="GCB71183.1"/>
    <property type="molecule type" value="Genomic_DNA"/>
</dbReference>
<keyword evidence="5" id="KW-0472">Membrane</keyword>
<evidence type="ECO:0000313" key="9">
    <source>
        <dbReference type="Proteomes" id="UP000288216"/>
    </source>
</evidence>
<dbReference type="SMART" id="SM00409">
    <property type="entry name" value="IG"/>
    <property type="match status" value="6"/>
</dbReference>
<dbReference type="InterPro" id="IPR003599">
    <property type="entry name" value="Ig_sub"/>
</dbReference>
<keyword evidence="2" id="KW-0677">Repeat</keyword>
<dbReference type="PROSITE" id="PS50835">
    <property type="entry name" value="IG_LIKE"/>
    <property type="match status" value="6"/>
</dbReference>
<dbReference type="CDD" id="cd00096">
    <property type="entry name" value="Ig"/>
    <property type="match status" value="1"/>
</dbReference>
<comment type="caution">
    <text evidence="8">The sequence shown here is derived from an EMBL/GenBank/DDBJ whole genome shotgun (WGS) entry which is preliminary data.</text>
</comment>
<keyword evidence="1 6" id="KW-0732">Signal</keyword>
<evidence type="ECO:0000256" key="3">
    <source>
        <dbReference type="ARBA" id="ARBA00023157"/>
    </source>
</evidence>
<proteinExistence type="predicted"/>
<feature type="chain" id="PRO_5019017800" description="Ig-like domain-containing protein" evidence="6">
    <location>
        <begin position="24"/>
        <end position="705"/>
    </location>
</feature>
<feature type="domain" description="Ig-like" evidence="7">
    <location>
        <begin position="214"/>
        <end position="298"/>
    </location>
</feature>
<dbReference type="STRING" id="75743.A0A401PDI5"/>
<dbReference type="PRINTS" id="PR01474">
    <property type="entry name" value="VCAM1"/>
</dbReference>
<dbReference type="InterPro" id="IPR036179">
    <property type="entry name" value="Ig-like_dom_sf"/>
</dbReference>
<feature type="domain" description="Ig-like" evidence="7">
    <location>
        <begin position="303"/>
        <end position="386"/>
    </location>
</feature>
<dbReference type="InterPro" id="IPR003989">
    <property type="entry name" value="VCAM-1"/>
</dbReference>
<feature type="domain" description="Ig-like" evidence="7">
    <location>
        <begin position="391"/>
        <end position="474"/>
    </location>
</feature>
<dbReference type="AlphaFoldDB" id="A0A401PDI5"/>
<dbReference type="InterPro" id="IPR013783">
    <property type="entry name" value="Ig-like_fold"/>
</dbReference>